<evidence type="ECO:0000256" key="13">
    <source>
        <dbReference type="ARBA" id="ARBA00048988"/>
    </source>
</evidence>
<dbReference type="Gene3D" id="3.90.320.10">
    <property type="match status" value="1"/>
</dbReference>
<feature type="domain" description="UvrD-like helicase ATP-binding" evidence="15">
    <location>
        <begin position="26"/>
        <end position="361"/>
    </location>
</feature>
<protein>
    <recommendedName>
        <fullName evidence="12">DNA 3'-5' helicase</fullName>
        <ecNumber evidence="12">5.6.2.4</ecNumber>
    </recommendedName>
</protein>
<evidence type="ECO:0000256" key="3">
    <source>
        <dbReference type="ARBA" id="ARBA00022763"/>
    </source>
</evidence>
<sequence length="1096" mass="126655">MHISQYAGMTSMQWKEARIALYKLLTDDLSEEQLKALDISKNIALKAGAGSGKTRVLTKRYIKLLNDIPEIKIDNIVAITFTRKAASEMKDRIRKEIEVMCKVDSEKEKWMEFRNSLSFANIDTIHGFCEKIIRDNFADAGVDPLFTIIDEAESNTAVHNIARWIVDEELNDPVNKDLLKIMLKKYPSKIVVNGKFEAELISLMNRIKETGLRIDDVKLYEGEEYDKSAKAMELLAVSLIRKIDEEYDRFKKERNLLDFNDLEVAALKLLSDDSIRDSYFERYKYILVDEFQDINQIQKRIILKLAEKNGVIPDGRLFIVGDYKQSIYGFRGTDYRIFEEFCEKIKKEGDVLNLSNCYRSTKNIICTVNAVFKNLLKPYEELKYLNDTEEGPKVELITYNKQSIADPRNERFQSIKKLLKDDGKSEELHESLMKDIKKSESKRDFQGSIIASRILKLLDEGYKYEDIAILLRSRTGLESVENALIKYGIPYCVIGGIGFWDKSEIIDIISLYKLVFDMSDKIALLVVLRSPIFGFSDDDVYNLMSIYNDDGLSNILEALEKLACSNRSNNWIIVRAYNILKEISNLNGIYGAYEIFEKILDLVDYKKLLISLPNGYQKYRNIEKLEKIIKDFTDKDIFNARDLVEYLSPFKEFSGLDSEAFLDTEESDAVKILTIHASKGLEFEAVIIPDMDKATDGVSIRRNNLFMLSEEGYIYGIGVNEEGELDKESNSRYKSAYDEYLERENQENRRLFYVASTRAKRFLAFIGQEKNKTSELQNETVLNSFMKQLLYAMDIDDIDIAVLNGNDLLMYDSNIKICNANDKSEIGKIENDNLIAGIPLKPHGNISITAYIDYLNCPKLYYYKYIAALNDEYMEKQLKGDDSYEYDDSDIDALKKGTIVHRILENIGDNMSNHENHIEYFDANNGIKKYIDNYFKILKEHRKVLKGKLLKSLNEYRFRVPLDENLNLNGVVDRIDIYENDGEIEAYIFDYKTNKIKNDDEIEEIVNHYKPQIHAYSYALNKLKSISGYTPSLKGAFLYLLDVGKYIEVDISGVYVSDTMKKIINDAPYLLGMKDFTDYSGTKNMYCSLCKYNKIC</sequence>
<dbReference type="PANTHER" id="PTHR11070:SF48">
    <property type="entry name" value="ATP-DEPENDENT HELICASE_NUCLEASE SUBUNIT A"/>
    <property type="match status" value="1"/>
</dbReference>
<feature type="domain" description="UvrD-like helicase C-terminal" evidence="16">
    <location>
        <begin position="362"/>
        <end position="680"/>
    </location>
</feature>
<keyword evidence="4 14" id="KW-0378">Hydrolase</keyword>
<dbReference type="SUPFAM" id="SSF52980">
    <property type="entry name" value="Restriction endonuclease-like"/>
    <property type="match status" value="1"/>
</dbReference>
<evidence type="ECO:0000256" key="6">
    <source>
        <dbReference type="ARBA" id="ARBA00022839"/>
    </source>
</evidence>
<dbReference type="EMBL" id="JAGGLT010000005">
    <property type="protein sequence ID" value="MBP2071115.1"/>
    <property type="molecule type" value="Genomic_DNA"/>
</dbReference>
<dbReference type="Proteomes" id="UP001166402">
    <property type="component" value="Unassembled WGS sequence"/>
</dbReference>
<organism evidence="17 18">
    <name type="scientific">Thermoanaerobacterium butyriciformans</name>
    <dbReference type="NCBI Taxonomy" id="1702242"/>
    <lineage>
        <taxon>Bacteria</taxon>
        <taxon>Bacillati</taxon>
        <taxon>Bacillota</taxon>
        <taxon>Clostridia</taxon>
        <taxon>Thermoanaerobacterales</taxon>
        <taxon>Thermoanaerobacteraceae</taxon>
        <taxon>Thermoanaerobacterium</taxon>
    </lineage>
</organism>
<dbReference type="InterPro" id="IPR014016">
    <property type="entry name" value="UvrD-like_ATP-bd"/>
</dbReference>
<name>A0ABS4NBR3_9THEO</name>
<evidence type="ECO:0000256" key="9">
    <source>
        <dbReference type="ARBA" id="ARBA00023204"/>
    </source>
</evidence>
<keyword evidence="3" id="KW-0227">DNA damage</keyword>
<evidence type="ECO:0000256" key="14">
    <source>
        <dbReference type="PROSITE-ProRule" id="PRU00560"/>
    </source>
</evidence>
<evidence type="ECO:0000256" key="1">
    <source>
        <dbReference type="ARBA" id="ARBA00022722"/>
    </source>
</evidence>
<dbReference type="InterPro" id="IPR011604">
    <property type="entry name" value="PDDEXK-like_dom_sf"/>
</dbReference>
<dbReference type="PROSITE" id="PS51198">
    <property type="entry name" value="UVRD_HELICASE_ATP_BIND"/>
    <property type="match status" value="1"/>
</dbReference>
<comment type="catalytic activity">
    <reaction evidence="13">
        <text>ATP + H2O = ADP + phosphate + H(+)</text>
        <dbReference type="Rhea" id="RHEA:13065"/>
        <dbReference type="ChEBI" id="CHEBI:15377"/>
        <dbReference type="ChEBI" id="CHEBI:15378"/>
        <dbReference type="ChEBI" id="CHEBI:30616"/>
        <dbReference type="ChEBI" id="CHEBI:43474"/>
        <dbReference type="ChEBI" id="CHEBI:456216"/>
        <dbReference type="EC" id="5.6.2.4"/>
    </reaction>
</comment>
<keyword evidence="10" id="KW-0413">Isomerase</keyword>
<dbReference type="Gene3D" id="3.40.50.300">
    <property type="entry name" value="P-loop containing nucleotide triphosphate hydrolases"/>
    <property type="match status" value="4"/>
</dbReference>
<keyword evidence="9" id="KW-0234">DNA repair</keyword>
<dbReference type="PANTHER" id="PTHR11070">
    <property type="entry name" value="UVRD / RECB / PCRA DNA HELICASE FAMILY MEMBER"/>
    <property type="match status" value="1"/>
</dbReference>
<keyword evidence="8" id="KW-0238">DNA-binding</keyword>
<dbReference type="GO" id="GO:0003678">
    <property type="term" value="F:DNA helicase activity"/>
    <property type="evidence" value="ECO:0007669"/>
    <property type="project" value="UniProtKB-EC"/>
</dbReference>
<dbReference type="Pfam" id="PF00580">
    <property type="entry name" value="UvrD-helicase"/>
    <property type="match status" value="1"/>
</dbReference>
<evidence type="ECO:0000256" key="4">
    <source>
        <dbReference type="ARBA" id="ARBA00022801"/>
    </source>
</evidence>
<evidence type="ECO:0000256" key="12">
    <source>
        <dbReference type="ARBA" id="ARBA00034808"/>
    </source>
</evidence>
<keyword evidence="5 14" id="KW-0347">Helicase</keyword>
<comment type="caution">
    <text evidence="17">The sequence shown here is derived from an EMBL/GenBank/DDBJ whole genome shotgun (WGS) entry which is preliminary data.</text>
</comment>
<dbReference type="GO" id="GO:0016787">
    <property type="term" value="F:hydrolase activity"/>
    <property type="evidence" value="ECO:0007669"/>
    <property type="project" value="UniProtKB-KW"/>
</dbReference>
<comment type="catalytic activity">
    <reaction evidence="11">
        <text>Couples ATP hydrolysis with the unwinding of duplex DNA by translocating in the 3'-5' direction.</text>
        <dbReference type="EC" id="5.6.2.4"/>
    </reaction>
</comment>
<evidence type="ECO:0000256" key="2">
    <source>
        <dbReference type="ARBA" id="ARBA00022741"/>
    </source>
</evidence>
<dbReference type="InterPro" id="IPR014017">
    <property type="entry name" value="DNA_helicase_UvrD-like_C"/>
</dbReference>
<keyword evidence="18" id="KW-1185">Reference proteome</keyword>
<reference evidence="17" key="1">
    <citation type="submission" date="2021-03" db="EMBL/GenBank/DDBJ databases">
        <title>Genomic Encyclopedia of Type Strains, Phase IV (KMG-IV): sequencing the most valuable type-strain genomes for metagenomic binning, comparative biology and taxonomic classification.</title>
        <authorList>
            <person name="Goeker M."/>
        </authorList>
    </citation>
    <scope>NUCLEOTIDE SEQUENCE</scope>
    <source>
        <strain evidence="17">DSM 101588</strain>
    </source>
</reference>
<dbReference type="Pfam" id="PF13361">
    <property type="entry name" value="UvrD_C"/>
    <property type="match status" value="1"/>
</dbReference>
<keyword evidence="1" id="KW-0540">Nuclease</keyword>
<evidence type="ECO:0000313" key="18">
    <source>
        <dbReference type="Proteomes" id="UP001166402"/>
    </source>
</evidence>
<dbReference type="InterPro" id="IPR038726">
    <property type="entry name" value="PDDEXK_AddAB-type"/>
</dbReference>
<evidence type="ECO:0000256" key="11">
    <source>
        <dbReference type="ARBA" id="ARBA00034617"/>
    </source>
</evidence>
<keyword evidence="2 14" id="KW-0547">Nucleotide-binding</keyword>
<evidence type="ECO:0000256" key="10">
    <source>
        <dbReference type="ARBA" id="ARBA00023235"/>
    </source>
</evidence>
<dbReference type="Pfam" id="PF12705">
    <property type="entry name" value="PDDEXK_1"/>
    <property type="match status" value="1"/>
</dbReference>
<dbReference type="InterPro" id="IPR027417">
    <property type="entry name" value="P-loop_NTPase"/>
</dbReference>
<accession>A0ABS4NBR3</accession>
<dbReference type="PROSITE" id="PS51217">
    <property type="entry name" value="UVRD_HELICASE_CTER"/>
    <property type="match status" value="1"/>
</dbReference>
<dbReference type="SUPFAM" id="SSF52540">
    <property type="entry name" value="P-loop containing nucleoside triphosphate hydrolases"/>
    <property type="match status" value="1"/>
</dbReference>
<dbReference type="InterPro" id="IPR011335">
    <property type="entry name" value="Restrct_endonuc-II-like"/>
</dbReference>
<evidence type="ECO:0000313" key="17">
    <source>
        <dbReference type="EMBL" id="MBP2071115.1"/>
    </source>
</evidence>
<evidence type="ECO:0000259" key="16">
    <source>
        <dbReference type="PROSITE" id="PS51217"/>
    </source>
</evidence>
<keyword evidence="6" id="KW-0269">Exonuclease</keyword>
<dbReference type="InterPro" id="IPR000212">
    <property type="entry name" value="DNA_helicase_UvrD/REP"/>
</dbReference>
<evidence type="ECO:0000256" key="7">
    <source>
        <dbReference type="ARBA" id="ARBA00022840"/>
    </source>
</evidence>
<evidence type="ECO:0000256" key="8">
    <source>
        <dbReference type="ARBA" id="ARBA00023125"/>
    </source>
</evidence>
<feature type="binding site" evidence="14">
    <location>
        <begin position="47"/>
        <end position="54"/>
    </location>
    <ligand>
        <name>ATP</name>
        <dbReference type="ChEBI" id="CHEBI:30616"/>
    </ligand>
</feature>
<keyword evidence="7 14" id="KW-0067">ATP-binding</keyword>
<gene>
    <name evidence="17" type="ORF">J2Z80_000616</name>
</gene>
<dbReference type="Gene3D" id="1.10.486.10">
    <property type="entry name" value="PCRA, domain 4"/>
    <property type="match status" value="1"/>
</dbReference>
<dbReference type="EC" id="5.6.2.4" evidence="12"/>
<proteinExistence type="predicted"/>
<dbReference type="CDD" id="cd17932">
    <property type="entry name" value="DEXQc_UvrD"/>
    <property type="match status" value="1"/>
</dbReference>
<evidence type="ECO:0000256" key="5">
    <source>
        <dbReference type="ARBA" id="ARBA00022806"/>
    </source>
</evidence>
<evidence type="ECO:0000259" key="15">
    <source>
        <dbReference type="PROSITE" id="PS51198"/>
    </source>
</evidence>